<evidence type="ECO:0000313" key="1">
    <source>
        <dbReference type="EMBL" id="CBX90440.1"/>
    </source>
</evidence>
<reference evidence="2" key="1">
    <citation type="journal article" date="2011" name="Nat. Commun.">
        <title>Effector diversification within compartments of the Leptosphaeria maculans genome affected by Repeat-Induced Point mutations.</title>
        <authorList>
            <person name="Rouxel T."/>
            <person name="Grandaubert J."/>
            <person name="Hane J.K."/>
            <person name="Hoede C."/>
            <person name="van de Wouw A.P."/>
            <person name="Couloux A."/>
            <person name="Dominguez V."/>
            <person name="Anthouard V."/>
            <person name="Bally P."/>
            <person name="Bourras S."/>
            <person name="Cozijnsen A.J."/>
            <person name="Ciuffetti L.M."/>
            <person name="Degrave A."/>
            <person name="Dilmaghani A."/>
            <person name="Duret L."/>
            <person name="Fudal I."/>
            <person name="Goodwin S.B."/>
            <person name="Gout L."/>
            <person name="Glaser N."/>
            <person name="Linglin J."/>
            <person name="Kema G.H.J."/>
            <person name="Lapalu N."/>
            <person name="Lawrence C.B."/>
            <person name="May K."/>
            <person name="Meyer M."/>
            <person name="Ollivier B."/>
            <person name="Poulain J."/>
            <person name="Schoch C.L."/>
            <person name="Simon A."/>
            <person name="Spatafora J.W."/>
            <person name="Stachowiak A."/>
            <person name="Turgeon B.G."/>
            <person name="Tyler B.M."/>
            <person name="Vincent D."/>
            <person name="Weissenbach J."/>
            <person name="Amselem J."/>
            <person name="Quesneville H."/>
            <person name="Oliver R.P."/>
            <person name="Wincker P."/>
            <person name="Balesdent M.-H."/>
            <person name="Howlett B.J."/>
        </authorList>
    </citation>
    <scope>NUCLEOTIDE SEQUENCE [LARGE SCALE GENOMIC DNA]</scope>
    <source>
        <strain evidence="2">JN3 / isolate v23.1.3 / race Av1-4-5-6-7-8</strain>
    </source>
</reference>
<accession>E4ZGM0</accession>
<dbReference type="VEuPathDB" id="FungiDB:LEMA_P065660.1"/>
<protein>
    <submittedName>
        <fullName evidence="1">Uncharacterized protein</fullName>
    </submittedName>
</protein>
<organism evidence="1 2">
    <name type="scientific">Leptosphaeria maculans (strain JN3 / isolate v23.1.3 / race Av1-4-5-6-7-8)</name>
    <name type="common">Blackleg fungus</name>
    <name type="synonym">Phoma lingam</name>
    <dbReference type="NCBI Taxonomy" id="985895"/>
    <lineage>
        <taxon>Eukaryota</taxon>
        <taxon>Fungi</taxon>
        <taxon>Dikarya</taxon>
        <taxon>Ascomycota</taxon>
        <taxon>Pezizomycotina</taxon>
        <taxon>Dothideomycetes</taxon>
        <taxon>Pleosporomycetidae</taxon>
        <taxon>Pleosporales</taxon>
        <taxon>Pleosporineae</taxon>
        <taxon>Leptosphaeriaceae</taxon>
        <taxon>Plenodomus</taxon>
        <taxon>Plenodomus lingam/Leptosphaeria maculans species complex</taxon>
    </lineage>
</organism>
<sequence>MALFQYSESFLLDIICSTWSHLLHVQRNFTLSYNTSIIDGYPGFLGLTMIPAGFGLSERRETEARRYSATMSKSSVLQEPKHELAAMDDDLIVTSMRASYCVLLTLRSVAALQFV</sequence>
<dbReference type="Proteomes" id="UP000002668">
    <property type="component" value="Genome"/>
</dbReference>
<keyword evidence="2" id="KW-1185">Reference proteome</keyword>
<gene>
    <name evidence="1" type="ORF">LEMA_P065660.1</name>
</gene>
<proteinExistence type="predicted"/>
<dbReference type="HOGENOM" id="CLU_2109473_0_0_1"/>
<name>E4ZGM0_LEPMJ</name>
<dbReference type="InParanoid" id="E4ZGM0"/>
<evidence type="ECO:0000313" key="2">
    <source>
        <dbReference type="Proteomes" id="UP000002668"/>
    </source>
</evidence>
<dbReference type="EMBL" id="FP929064">
    <property type="protein sequence ID" value="CBX90440.1"/>
    <property type="molecule type" value="Genomic_DNA"/>
</dbReference>
<dbReference type="AlphaFoldDB" id="E4ZGM0"/>